<name>A0A9N8D9Y3_9STRA</name>
<evidence type="ECO:0000256" key="2">
    <source>
        <dbReference type="ARBA" id="ARBA00022692"/>
    </source>
</evidence>
<dbReference type="OrthoDB" id="413313at2759"/>
<evidence type="ECO:0000313" key="9">
    <source>
        <dbReference type="Proteomes" id="UP001153069"/>
    </source>
</evidence>
<feature type="chain" id="PRO_5040115919" evidence="7">
    <location>
        <begin position="29"/>
        <end position="948"/>
    </location>
</feature>
<evidence type="ECO:0000256" key="3">
    <source>
        <dbReference type="ARBA" id="ARBA00022989"/>
    </source>
</evidence>
<protein>
    <submittedName>
        <fullName evidence="8">Uncharacterized protein</fullName>
    </submittedName>
</protein>
<reference evidence="8" key="1">
    <citation type="submission" date="2020-06" db="EMBL/GenBank/DDBJ databases">
        <authorList>
            <consortium name="Plant Systems Biology data submission"/>
        </authorList>
    </citation>
    <scope>NUCLEOTIDE SEQUENCE</scope>
    <source>
        <strain evidence="8">D6</strain>
    </source>
</reference>
<dbReference type="AlphaFoldDB" id="A0A9N8D9Y3"/>
<accession>A0A9N8D9Y3</accession>
<keyword evidence="7" id="KW-0732">Signal</keyword>
<sequence>MKRAKKRRGGSAFFYLCLLVLLPVVVEAIRLPFLGQHAEESPKQDGSSYPQDDGHSPLGRTAELPVNAPLTGAFLLLALQENGWTSIRKHLEVQRQTYQQIYAFIMYKPPVGMVTTYVLLQLVLSGRLFRAYNQLPSQGVNGKYSNHGHPSRNQYYNNGLSSIMQQEHRKSKRRRHKGRAFSLEERDQDYVSYGVMERIRGRLCVAALADIVEQQEALYPAFAAERSALFYYKKHYRKDCDQMDTEWLLQVPWVYGAALDALQISCAPGGSRFEFVEQLREPLARLKAAQVYYEKRANNNNTRESKQQSTKLPTPTVLQVATTILEIRATDALLRVCRDRLLKTTYRLARTAKYWNRRVEQAKAMAVFQQSLIRDTIEGDRLRLSYAQAAYRAELDRLGRICAMLLIEKQQHDNPQEAPGRPKELQDIHLLRALRRSKRVSAIYGSTANHPWANRKQKRKWRSTWRLPKLSRYAVRIEKGWITIRHLEKDTFIDGGSATNVLMLDDPESLKEWQEDAQNWIQTSKKTLCDVLNETLMTSVESNNGDETSPFVHDVNLLREAWELYPKTETPARGPIEDSEVMAMTMYNYTLLAWGRALHVVDDVKDFRRMGEGRTMGLKEFTIVGLLNEFDFFGIPSAMAKVYLAYCLHDWIAPHWPVILAFLREAWQTFVIFFMTRFFEPAKGVLLSLLSPGEKSMLEDFDLPSEARSLDNMLKDLKFGDGTPGDRRKALEAAALQYEEDVSTGLFRTMASGQLIRLLLVQMQQVKLGMLNAMEDIDVLLQANKLNMRIMAAVPGIFLAYFWTRMFVRHLYNLRSRDLRPITDVYEDMTAHLHRIKSILLLADGATFGDNVENSGAAILGSAVNVLGPIELGEVALNMHCYLVLLDYCSPNPFPKRHCDEIHQSIRETLGSVKKTDQLDRADKQGVGRSMALVDLVIKKHQGLKKYL</sequence>
<feature type="signal peptide" evidence="7">
    <location>
        <begin position="1"/>
        <end position="28"/>
    </location>
</feature>
<dbReference type="PANTHER" id="PTHR28234:SF1">
    <property type="entry name" value="NUCLEAR CONTROL OF ATPASE PROTEIN 2"/>
    <property type="match status" value="1"/>
</dbReference>
<evidence type="ECO:0000256" key="4">
    <source>
        <dbReference type="ARBA" id="ARBA00023128"/>
    </source>
</evidence>
<keyword evidence="5" id="KW-0472">Membrane</keyword>
<evidence type="ECO:0000313" key="8">
    <source>
        <dbReference type="EMBL" id="CAB9496906.1"/>
    </source>
</evidence>
<keyword evidence="2" id="KW-0812">Transmembrane</keyword>
<evidence type="ECO:0000256" key="7">
    <source>
        <dbReference type="SAM" id="SignalP"/>
    </source>
</evidence>
<evidence type="ECO:0000256" key="5">
    <source>
        <dbReference type="ARBA" id="ARBA00023136"/>
    </source>
</evidence>
<keyword evidence="9" id="KW-1185">Reference proteome</keyword>
<evidence type="ECO:0000256" key="1">
    <source>
        <dbReference type="ARBA" id="ARBA00004225"/>
    </source>
</evidence>
<dbReference type="EMBL" id="CAICTM010000011">
    <property type="protein sequence ID" value="CAB9496906.1"/>
    <property type="molecule type" value="Genomic_DNA"/>
</dbReference>
<dbReference type="GO" id="GO:0005741">
    <property type="term" value="C:mitochondrial outer membrane"/>
    <property type="evidence" value="ECO:0007669"/>
    <property type="project" value="TreeGrafter"/>
</dbReference>
<dbReference type="Pfam" id="PF08637">
    <property type="entry name" value="NCA2"/>
    <property type="match status" value="1"/>
</dbReference>
<keyword evidence="3" id="KW-1133">Transmembrane helix</keyword>
<organism evidence="8 9">
    <name type="scientific">Seminavis robusta</name>
    <dbReference type="NCBI Taxonomy" id="568900"/>
    <lineage>
        <taxon>Eukaryota</taxon>
        <taxon>Sar</taxon>
        <taxon>Stramenopiles</taxon>
        <taxon>Ochrophyta</taxon>
        <taxon>Bacillariophyta</taxon>
        <taxon>Bacillariophyceae</taxon>
        <taxon>Bacillariophycidae</taxon>
        <taxon>Naviculales</taxon>
        <taxon>Naviculaceae</taxon>
        <taxon>Seminavis</taxon>
    </lineage>
</organism>
<comment type="subcellular location">
    <subcellularLocation>
        <location evidence="1">Mitochondrion membrane</location>
        <topology evidence="1">Multi-pass membrane protein</topology>
    </subcellularLocation>
</comment>
<gene>
    <name evidence="8" type="ORF">SEMRO_11_G008660.1</name>
</gene>
<comment type="caution">
    <text evidence="8">The sequence shown here is derived from an EMBL/GenBank/DDBJ whole genome shotgun (WGS) entry which is preliminary data.</text>
</comment>
<dbReference type="Proteomes" id="UP001153069">
    <property type="component" value="Unassembled WGS sequence"/>
</dbReference>
<proteinExistence type="predicted"/>
<dbReference type="PANTHER" id="PTHR28234">
    <property type="entry name" value="NUCLEAR CONTROL OF ATPASE PROTEIN 2"/>
    <property type="match status" value="1"/>
</dbReference>
<evidence type="ECO:0000256" key="6">
    <source>
        <dbReference type="SAM" id="MobiDB-lite"/>
    </source>
</evidence>
<keyword evidence="4" id="KW-0496">Mitochondrion</keyword>
<feature type="region of interest" description="Disordered" evidence="6">
    <location>
        <begin position="39"/>
        <end position="62"/>
    </location>
</feature>
<dbReference type="InterPro" id="IPR013946">
    <property type="entry name" value="NCA2-like"/>
</dbReference>